<evidence type="ECO:0000259" key="8">
    <source>
        <dbReference type="PROSITE" id="PS50928"/>
    </source>
</evidence>
<evidence type="ECO:0000256" key="2">
    <source>
        <dbReference type="ARBA" id="ARBA00022448"/>
    </source>
</evidence>
<feature type="transmembrane region" description="Helical" evidence="7">
    <location>
        <begin position="222"/>
        <end position="241"/>
    </location>
</feature>
<evidence type="ECO:0000256" key="3">
    <source>
        <dbReference type="ARBA" id="ARBA00022475"/>
    </source>
</evidence>
<dbReference type="GO" id="GO:0071916">
    <property type="term" value="F:dipeptide transmembrane transporter activity"/>
    <property type="evidence" value="ECO:0007669"/>
    <property type="project" value="TreeGrafter"/>
</dbReference>
<keyword evidence="6 7" id="KW-0472">Membrane</keyword>
<reference evidence="9 10" key="1">
    <citation type="submission" date="2017-06" db="EMBL/GenBank/DDBJ databases">
        <title>Yangia sp. YSBP01 complete genome sequence.</title>
        <authorList>
            <person name="Woo J.-H."/>
            <person name="Kim H.-S."/>
        </authorList>
    </citation>
    <scope>NUCLEOTIDE SEQUENCE [LARGE SCALE GENOMIC DNA]</scope>
    <source>
        <strain evidence="9 10">YSBP01</strain>
    </source>
</reference>
<feature type="transmembrane region" description="Helical" evidence="7">
    <location>
        <begin position="326"/>
        <end position="349"/>
    </location>
</feature>
<evidence type="ECO:0000256" key="5">
    <source>
        <dbReference type="ARBA" id="ARBA00022989"/>
    </source>
</evidence>
<dbReference type="Pfam" id="PF19300">
    <property type="entry name" value="BPD_transp_1_N"/>
    <property type="match status" value="1"/>
</dbReference>
<gene>
    <name evidence="9" type="ORF">CEW88_19125</name>
</gene>
<keyword evidence="5 7" id="KW-1133">Transmembrane helix</keyword>
<evidence type="ECO:0000313" key="9">
    <source>
        <dbReference type="EMBL" id="AWI85793.1"/>
    </source>
</evidence>
<evidence type="ECO:0000256" key="7">
    <source>
        <dbReference type="RuleBase" id="RU363032"/>
    </source>
</evidence>
<feature type="transmembrane region" description="Helical" evidence="7">
    <location>
        <begin position="166"/>
        <end position="185"/>
    </location>
</feature>
<feature type="transmembrane region" description="Helical" evidence="7">
    <location>
        <begin position="31"/>
        <end position="49"/>
    </location>
</feature>
<keyword evidence="2 7" id="KW-0813">Transport</keyword>
<dbReference type="PROSITE" id="PS50928">
    <property type="entry name" value="ABC_TM1"/>
    <property type="match status" value="1"/>
</dbReference>
<keyword evidence="3" id="KW-1003">Cell membrane</keyword>
<dbReference type="InterPro" id="IPR035906">
    <property type="entry name" value="MetI-like_sf"/>
</dbReference>
<feature type="transmembrane region" description="Helical" evidence="7">
    <location>
        <begin position="124"/>
        <end position="146"/>
    </location>
</feature>
<dbReference type="Proteomes" id="UP000244915">
    <property type="component" value="Chromosome 2"/>
</dbReference>
<dbReference type="Gene3D" id="1.10.3720.10">
    <property type="entry name" value="MetI-like"/>
    <property type="match status" value="1"/>
</dbReference>
<feature type="domain" description="ABC transmembrane type-1" evidence="8">
    <location>
        <begin position="118"/>
        <end position="349"/>
    </location>
</feature>
<evidence type="ECO:0000256" key="6">
    <source>
        <dbReference type="ARBA" id="ARBA00023136"/>
    </source>
</evidence>
<dbReference type="PANTHER" id="PTHR43163">
    <property type="entry name" value="DIPEPTIDE TRANSPORT SYSTEM PERMEASE PROTEIN DPPB-RELATED"/>
    <property type="match status" value="1"/>
</dbReference>
<name>A0A2U8HJ13_9RHOB</name>
<dbReference type="GO" id="GO:0005886">
    <property type="term" value="C:plasma membrane"/>
    <property type="evidence" value="ECO:0007669"/>
    <property type="project" value="UniProtKB-SubCell"/>
</dbReference>
<dbReference type="RefSeq" id="WP_108969788.1">
    <property type="nucleotide sequence ID" value="NZ_CP022190.1"/>
</dbReference>
<keyword evidence="4 7" id="KW-0812">Transmembrane</keyword>
<dbReference type="SUPFAM" id="SSF161098">
    <property type="entry name" value="MetI-like"/>
    <property type="match status" value="1"/>
</dbReference>
<dbReference type="InterPro" id="IPR000515">
    <property type="entry name" value="MetI-like"/>
</dbReference>
<evidence type="ECO:0000256" key="1">
    <source>
        <dbReference type="ARBA" id="ARBA00004651"/>
    </source>
</evidence>
<evidence type="ECO:0000256" key="4">
    <source>
        <dbReference type="ARBA" id="ARBA00022692"/>
    </source>
</evidence>
<dbReference type="Pfam" id="PF00528">
    <property type="entry name" value="BPD_transp_1"/>
    <property type="match status" value="1"/>
</dbReference>
<dbReference type="CDD" id="cd06261">
    <property type="entry name" value="TM_PBP2"/>
    <property type="match status" value="1"/>
</dbReference>
<protein>
    <submittedName>
        <fullName evidence="9">Peptide ABC transporter permease</fullName>
    </submittedName>
</protein>
<dbReference type="EMBL" id="CP022190">
    <property type="protein sequence ID" value="AWI85793.1"/>
    <property type="molecule type" value="Genomic_DNA"/>
</dbReference>
<sequence length="357" mass="38798">MADTGTMTKSLSATGRGRTVVLPRLVGGLKTLGSVLVTLLGLAALTFMIGRMLPIDPVLAVLGDNATQEAYDAMAAKMGLDQPLLVQFAHYLWNILHFDFGNSLLSGRPVADEIARVFPATMELATLAMIIGTGIGVPLGVVAAVYRNSPIDHVARIVSLLGYSAPNFWLGLMGLVVFYSVMGIVGGPGRIDMIYEFDLQPVTGFFLIDSAMAGKWDVFTNVLSHLILPALILALSALAYVSRMTRTFMIDQLEQEYVIAARAKGIGRWRIVWTHVFRNVAVQVITVVTLSYAFLLEGAVLTETVFAWPGFGRYMTNSLLSGDMNSVVGCTLVIGVIFVVLNLFCDILYRVIDPRTR</sequence>
<comment type="subcellular location">
    <subcellularLocation>
        <location evidence="1 7">Cell membrane</location>
        <topology evidence="1 7">Multi-pass membrane protein</topology>
    </subcellularLocation>
</comment>
<organism evidence="9 10">
    <name type="scientific">Alloyangia pacifica</name>
    <dbReference type="NCBI Taxonomy" id="311180"/>
    <lineage>
        <taxon>Bacteria</taxon>
        <taxon>Pseudomonadati</taxon>
        <taxon>Pseudomonadota</taxon>
        <taxon>Alphaproteobacteria</taxon>
        <taxon>Rhodobacterales</taxon>
        <taxon>Roseobacteraceae</taxon>
        <taxon>Alloyangia</taxon>
    </lineage>
</organism>
<proteinExistence type="inferred from homology"/>
<evidence type="ECO:0000313" key="10">
    <source>
        <dbReference type="Proteomes" id="UP000244915"/>
    </source>
</evidence>
<dbReference type="AlphaFoldDB" id="A0A2U8HJ13"/>
<accession>A0A2U8HJ13</accession>
<feature type="transmembrane region" description="Helical" evidence="7">
    <location>
        <begin position="280"/>
        <end position="306"/>
    </location>
</feature>
<dbReference type="InterPro" id="IPR045621">
    <property type="entry name" value="BPD_transp_1_N"/>
</dbReference>
<comment type="similarity">
    <text evidence="7">Belongs to the binding-protein-dependent transport system permease family.</text>
</comment>
<dbReference type="PANTHER" id="PTHR43163:SF8">
    <property type="entry name" value="D,D-DIPEPTIDE TRANSPORT SYSTEM PERMEASE PROTEIN DDPB-RELATED"/>
    <property type="match status" value="1"/>
</dbReference>
<dbReference type="OrthoDB" id="9807402at2"/>
<dbReference type="KEGG" id="ypac:CEW88_19125"/>